<accession>A0A2B4SWA8</accession>
<keyword evidence="11" id="KW-0539">Nucleus</keyword>
<dbReference type="InterPro" id="IPR038506">
    <property type="entry name" value="GLE1-like_sf"/>
</dbReference>
<dbReference type="PANTHER" id="PTHR12960:SF0">
    <property type="entry name" value="MRNA EXPORT FACTOR GLE1"/>
    <property type="match status" value="1"/>
</dbReference>
<evidence type="ECO:0000256" key="6">
    <source>
        <dbReference type="ARBA" id="ARBA00022816"/>
    </source>
</evidence>
<dbReference type="EMBL" id="LSMT01000019">
    <property type="protein sequence ID" value="PFX32727.1"/>
    <property type="molecule type" value="Genomic_DNA"/>
</dbReference>
<keyword evidence="18" id="KW-1185">Reference proteome</keyword>
<dbReference type="GO" id="GO:0031369">
    <property type="term" value="F:translation initiation factor binding"/>
    <property type="evidence" value="ECO:0007669"/>
    <property type="project" value="TreeGrafter"/>
</dbReference>
<feature type="region of interest" description="Disordered" evidence="16">
    <location>
        <begin position="96"/>
        <end position="123"/>
    </location>
</feature>
<dbReference type="OrthoDB" id="420884at2759"/>
<evidence type="ECO:0000256" key="9">
    <source>
        <dbReference type="ARBA" id="ARBA00023054"/>
    </source>
</evidence>
<evidence type="ECO:0000256" key="11">
    <source>
        <dbReference type="ARBA" id="ARBA00023242"/>
    </source>
</evidence>
<dbReference type="GO" id="GO:0015031">
    <property type="term" value="P:protein transport"/>
    <property type="evidence" value="ECO:0007669"/>
    <property type="project" value="UniProtKB-KW"/>
</dbReference>
<keyword evidence="5" id="KW-0963">Cytoplasm</keyword>
<dbReference type="GO" id="GO:0005737">
    <property type="term" value="C:cytoplasm"/>
    <property type="evidence" value="ECO:0007669"/>
    <property type="project" value="UniProtKB-SubCell"/>
</dbReference>
<reference evidence="18" key="1">
    <citation type="journal article" date="2017" name="bioRxiv">
        <title>Comparative analysis of the genomes of Stylophora pistillata and Acropora digitifera provides evidence for extensive differences between species of corals.</title>
        <authorList>
            <person name="Voolstra C.R."/>
            <person name="Li Y."/>
            <person name="Liew Y.J."/>
            <person name="Baumgarten S."/>
            <person name="Zoccola D."/>
            <person name="Flot J.-F."/>
            <person name="Tambutte S."/>
            <person name="Allemand D."/>
            <person name="Aranda M."/>
        </authorList>
    </citation>
    <scope>NUCLEOTIDE SEQUENCE [LARGE SCALE GENOMIC DNA]</scope>
</reference>
<keyword evidence="6" id="KW-0509">mRNA transport</keyword>
<evidence type="ECO:0000256" key="14">
    <source>
        <dbReference type="ARBA" id="ARBA00029983"/>
    </source>
</evidence>
<evidence type="ECO:0000256" key="8">
    <source>
        <dbReference type="ARBA" id="ARBA00023010"/>
    </source>
</evidence>
<keyword evidence="7" id="KW-0653">Protein transport</keyword>
<evidence type="ECO:0000256" key="3">
    <source>
        <dbReference type="ARBA" id="ARBA00011056"/>
    </source>
</evidence>
<dbReference type="GO" id="GO:0044614">
    <property type="term" value="C:nuclear pore cytoplasmic filaments"/>
    <property type="evidence" value="ECO:0007669"/>
    <property type="project" value="TreeGrafter"/>
</dbReference>
<evidence type="ECO:0000256" key="7">
    <source>
        <dbReference type="ARBA" id="ARBA00022927"/>
    </source>
</evidence>
<evidence type="ECO:0000256" key="5">
    <source>
        <dbReference type="ARBA" id="ARBA00022490"/>
    </source>
</evidence>
<evidence type="ECO:0000256" key="13">
    <source>
        <dbReference type="ARBA" id="ARBA00026227"/>
    </source>
</evidence>
<dbReference type="Proteomes" id="UP000225706">
    <property type="component" value="Unassembled WGS sequence"/>
</dbReference>
<comment type="caution">
    <text evidence="17">The sequence shown here is derived from an EMBL/GenBank/DDBJ whole genome shotgun (WGS) entry which is preliminary data.</text>
</comment>
<keyword evidence="10" id="KW-0906">Nuclear pore complex</keyword>
<sequence>MAASLGTLLSVRKNMLSPSPNNSTVVSFSVLRGLESSSKGRLTYVPHWKPTRENLEELSKPPALSPNLTLVSPSSTICTSSKRDGDGLLGGEVADFRHREESDQTDDMSSTSYQSDTNSDLEKETRALRSNVHEREELLEIELQANFDGTHVAVHDYEMEKKRQAEERITSRKHKLLENSKKLLEEKNHYLQEKERERMDEMIKSVQELQRDEERKTEEAKQRQQELKQFHEASAERAVRKIKEMEDLRLRLLKEEQQVKRELQELEASCMTVKETAENIKKTLQKCKFQSYLSTSASDIVSETDKVLKVSQNNLNSANENGRVTEGITKIMQDCSTLICSLLQKAKNVVNEANTKAAKDEAELQLKEEAKAKEEKAKKQQALKTLQEKQRVNSTTSTPTSTSNDQSKSGISKDLASSISASAWKEFSRLASYRSDIIKHAEPLNTDKTLKQYKFDLHRAVTTPINAISDQSPSHLLDKIQRLAKLLSGQSVQMSGKQISIAKHPAAKPFCKDLLAKKLVQQGSQQVSSSHSSAFPIAAVIVGIWSSFPDIGDLILAQFYDQCPFLVPFYIPRTAELTDSEYFASLGYLCSEGEIEEQGKFLKRMTGIVRLYAAVISSLPPQGKSQQHPFGLEKGWTWLARMLNLDPRPDYTATALYEFLAVAGHTLMRQYKKQFGKLLNTLVLEYVPKIEKVTAKAQSGPVVRLKVFLEACIKDQKIPVPDGYLTPQWWRSPSF</sequence>
<evidence type="ECO:0000256" key="10">
    <source>
        <dbReference type="ARBA" id="ARBA00023132"/>
    </source>
</evidence>
<evidence type="ECO:0000256" key="2">
    <source>
        <dbReference type="ARBA" id="ARBA00004567"/>
    </source>
</evidence>
<protein>
    <recommendedName>
        <fullName evidence="13">mRNA export factor GLE1</fullName>
    </recommendedName>
    <alternativeName>
        <fullName evidence="15">GLE1 RNA export mediator</fullName>
    </alternativeName>
    <alternativeName>
        <fullName evidence="14">Nucleoporin GLE1</fullName>
    </alternativeName>
</protein>
<feature type="compositionally biased region" description="Polar residues" evidence="16">
    <location>
        <begin position="107"/>
        <end position="118"/>
    </location>
</feature>
<keyword evidence="9" id="KW-0175">Coiled coil</keyword>
<keyword evidence="4" id="KW-0813">Transport</keyword>
<dbReference type="GO" id="GO:0016973">
    <property type="term" value="P:poly(A)+ mRNA export from nucleus"/>
    <property type="evidence" value="ECO:0007669"/>
    <property type="project" value="InterPro"/>
</dbReference>
<dbReference type="FunFam" id="1.25.40.510:FF:000001">
    <property type="entry name" value="Nucleoporin GLE1 isoform 1"/>
    <property type="match status" value="1"/>
</dbReference>
<dbReference type="GO" id="GO:0000822">
    <property type="term" value="F:inositol hexakisphosphate binding"/>
    <property type="evidence" value="ECO:0007669"/>
    <property type="project" value="TreeGrafter"/>
</dbReference>
<evidence type="ECO:0000256" key="4">
    <source>
        <dbReference type="ARBA" id="ARBA00022448"/>
    </source>
</evidence>
<comment type="similarity">
    <text evidence="3">Belongs to the GLE1 family.</text>
</comment>
<evidence type="ECO:0000313" key="18">
    <source>
        <dbReference type="Proteomes" id="UP000225706"/>
    </source>
</evidence>
<comment type="function">
    <text evidence="12">Required for the export of mRNAs containing poly(A) tails from the nucleus into the cytoplasm. May be involved in the terminal step of the mRNA transport through the nuclear pore complex (NPC).</text>
</comment>
<name>A0A2B4SWA8_STYPI</name>
<evidence type="ECO:0000256" key="15">
    <source>
        <dbReference type="ARBA" id="ARBA00030897"/>
    </source>
</evidence>
<gene>
    <name evidence="17" type="primary">Gle1</name>
    <name evidence="17" type="ORF">AWC38_SpisGene2355</name>
</gene>
<evidence type="ECO:0000313" key="17">
    <source>
        <dbReference type="EMBL" id="PFX32727.1"/>
    </source>
</evidence>
<dbReference type="InterPro" id="IPR012476">
    <property type="entry name" value="GLE1"/>
</dbReference>
<dbReference type="AlphaFoldDB" id="A0A2B4SWA8"/>
<keyword evidence="8" id="KW-0811">Translocation</keyword>
<feature type="region of interest" description="Disordered" evidence="16">
    <location>
        <begin position="373"/>
        <end position="412"/>
    </location>
</feature>
<proteinExistence type="inferred from homology"/>
<evidence type="ECO:0000256" key="16">
    <source>
        <dbReference type="SAM" id="MobiDB-lite"/>
    </source>
</evidence>
<dbReference type="PANTHER" id="PTHR12960">
    <property type="entry name" value="GLE-1-RELATED"/>
    <property type="match status" value="1"/>
</dbReference>
<evidence type="ECO:0000256" key="1">
    <source>
        <dbReference type="ARBA" id="ARBA00004496"/>
    </source>
</evidence>
<dbReference type="GO" id="GO:0005543">
    <property type="term" value="F:phospholipid binding"/>
    <property type="evidence" value="ECO:0007669"/>
    <property type="project" value="TreeGrafter"/>
</dbReference>
<comment type="subcellular location">
    <subcellularLocation>
        <location evidence="1">Cytoplasm</location>
    </subcellularLocation>
    <subcellularLocation>
        <location evidence="2">Nucleus</location>
        <location evidence="2">Nuclear pore complex</location>
    </subcellularLocation>
</comment>
<evidence type="ECO:0000256" key="12">
    <source>
        <dbReference type="ARBA" id="ARBA00024680"/>
    </source>
</evidence>
<dbReference type="STRING" id="50429.A0A2B4SWA8"/>
<organism evidence="17 18">
    <name type="scientific">Stylophora pistillata</name>
    <name type="common">Smooth cauliflower coral</name>
    <dbReference type="NCBI Taxonomy" id="50429"/>
    <lineage>
        <taxon>Eukaryota</taxon>
        <taxon>Metazoa</taxon>
        <taxon>Cnidaria</taxon>
        <taxon>Anthozoa</taxon>
        <taxon>Hexacorallia</taxon>
        <taxon>Scleractinia</taxon>
        <taxon>Astrocoeniina</taxon>
        <taxon>Pocilloporidae</taxon>
        <taxon>Stylophora</taxon>
    </lineage>
</organism>
<dbReference type="Gene3D" id="1.25.40.510">
    <property type="entry name" value="GLE1-like"/>
    <property type="match status" value="1"/>
</dbReference>
<feature type="region of interest" description="Disordered" evidence="16">
    <location>
        <begin position="209"/>
        <end position="228"/>
    </location>
</feature>
<dbReference type="Pfam" id="PF07817">
    <property type="entry name" value="GLE1"/>
    <property type="match status" value="1"/>
</dbReference>
<feature type="compositionally biased region" description="Low complexity" evidence="16">
    <location>
        <begin position="394"/>
        <end position="403"/>
    </location>
</feature>